<dbReference type="PANTHER" id="PTHR43708:SF3">
    <property type="entry name" value="OXIDOREDUCTASE"/>
    <property type="match status" value="1"/>
</dbReference>
<dbReference type="InterPro" id="IPR051317">
    <property type="entry name" value="Gfo/Idh/MocA_oxidoreduct"/>
</dbReference>
<gene>
    <name evidence="3" type="ordered locus">KNP414_06069</name>
</gene>
<dbReference type="PATRIC" id="fig|1036673.3.peg.5642"/>
<dbReference type="Pfam" id="PF01408">
    <property type="entry name" value="GFO_IDH_MocA"/>
    <property type="match status" value="1"/>
</dbReference>
<dbReference type="EMBL" id="CP002869">
    <property type="protein sequence ID" value="AEI44593.1"/>
    <property type="molecule type" value="Genomic_DNA"/>
</dbReference>
<reference evidence="3 4" key="2">
    <citation type="journal article" date="2013" name="Genome Announc.">
        <title>Genome Sequence of Growth-Improving Paenibacillus mucilaginosus Strain KNP414.</title>
        <authorList>
            <person name="Lu J.J."/>
            <person name="Wang J.F."/>
            <person name="Hu X.F."/>
        </authorList>
    </citation>
    <scope>NUCLEOTIDE SEQUENCE [LARGE SCALE GENOMIC DNA]</scope>
    <source>
        <strain evidence="3 4">KNP414</strain>
    </source>
</reference>
<feature type="domain" description="GFO/IDH/MocA-like oxidoreductase" evidence="2">
    <location>
        <begin position="133"/>
        <end position="266"/>
    </location>
</feature>
<dbReference type="AlphaFoldDB" id="F8FGD3"/>
<accession>F8FGD3</accession>
<dbReference type="SUPFAM" id="SSF51735">
    <property type="entry name" value="NAD(P)-binding Rossmann-fold domains"/>
    <property type="match status" value="1"/>
</dbReference>
<sequence>MGSIRVGIIGTGFSAQAHVDMLRRLPGIEVTAVAGTDSSKALEFAERLRVPKAYERAEELIRDPDIDVVHNCTPNDMHYPLNRSVLEEGKHLLSEKPLAMNSEESGILCRLERERNVVAGVCFNYRHYPLISEARKWISEQKYGRPHMVIGEYLQDWLLFDTDINWRLDPERGGASRAVADIGSHWCDLVQFVLDSPITEVFADLKTIHPVRTDPAFKEVEVQTEDCGSVLVHFEDGTQGMFAVSQVSAGRKNKLRFEISARTASIAWNQERPNELWIGKRDEPNQTLMKDPNLLSARAASFSHYPGGHQEGWPDALRNLFHDFYEAVREKKEGLPKRRNHLFATLQDGHRIMKLIEAILLSHRERRWIRVEE</sequence>
<dbReference type="Gene3D" id="3.40.50.720">
    <property type="entry name" value="NAD(P)-binding Rossmann-like Domain"/>
    <property type="match status" value="1"/>
</dbReference>
<name>F8FGD3_PAEMK</name>
<protein>
    <submittedName>
        <fullName evidence="3">Oxidoreductase domain protein</fullName>
    </submittedName>
</protein>
<proteinExistence type="predicted"/>
<dbReference type="HOGENOM" id="CLU_023194_17_2_9"/>
<evidence type="ECO:0000313" key="3">
    <source>
        <dbReference type="EMBL" id="AEI44593.1"/>
    </source>
</evidence>
<dbReference type="InterPro" id="IPR055170">
    <property type="entry name" value="GFO_IDH_MocA-like_dom"/>
</dbReference>
<evidence type="ECO:0000259" key="2">
    <source>
        <dbReference type="Pfam" id="PF22725"/>
    </source>
</evidence>
<dbReference type="RefSeq" id="WP_013919737.1">
    <property type="nucleotide sequence ID" value="NC_015690.1"/>
</dbReference>
<dbReference type="Gene3D" id="3.30.360.10">
    <property type="entry name" value="Dihydrodipicolinate Reductase, domain 2"/>
    <property type="match status" value="1"/>
</dbReference>
<dbReference type="SUPFAM" id="SSF55347">
    <property type="entry name" value="Glyceraldehyde-3-phosphate dehydrogenase-like, C-terminal domain"/>
    <property type="match status" value="1"/>
</dbReference>
<feature type="domain" description="Gfo/Idh/MocA-like oxidoreductase N-terminal" evidence="1">
    <location>
        <begin position="4"/>
        <end position="121"/>
    </location>
</feature>
<evidence type="ECO:0000259" key="1">
    <source>
        <dbReference type="Pfam" id="PF01408"/>
    </source>
</evidence>
<dbReference type="KEGG" id="pms:KNP414_06069"/>
<dbReference type="PANTHER" id="PTHR43708">
    <property type="entry name" value="CONSERVED EXPRESSED OXIDOREDUCTASE (EUROFUNG)"/>
    <property type="match status" value="1"/>
</dbReference>
<dbReference type="Proteomes" id="UP000006620">
    <property type="component" value="Chromosome"/>
</dbReference>
<organism evidence="3 4">
    <name type="scientific">Paenibacillus mucilaginosus (strain KNP414)</name>
    <dbReference type="NCBI Taxonomy" id="1036673"/>
    <lineage>
        <taxon>Bacteria</taxon>
        <taxon>Bacillati</taxon>
        <taxon>Bacillota</taxon>
        <taxon>Bacilli</taxon>
        <taxon>Bacillales</taxon>
        <taxon>Paenibacillaceae</taxon>
        <taxon>Paenibacillus</taxon>
    </lineage>
</organism>
<dbReference type="Pfam" id="PF22725">
    <property type="entry name" value="GFO_IDH_MocA_C3"/>
    <property type="match status" value="1"/>
</dbReference>
<dbReference type="InterPro" id="IPR036291">
    <property type="entry name" value="NAD(P)-bd_dom_sf"/>
</dbReference>
<dbReference type="GO" id="GO:0000166">
    <property type="term" value="F:nucleotide binding"/>
    <property type="evidence" value="ECO:0007669"/>
    <property type="project" value="InterPro"/>
</dbReference>
<dbReference type="InterPro" id="IPR000683">
    <property type="entry name" value="Gfo/Idh/MocA-like_OxRdtase_N"/>
</dbReference>
<evidence type="ECO:0000313" key="4">
    <source>
        <dbReference type="Proteomes" id="UP000006620"/>
    </source>
</evidence>
<reference evidence="4" key="1">
    <citation type="submission" date="2011-06" db="EMBL/GenBank/DDBJ databases">
        <title>Complete genome sequence of Paenibacillus mucilaginosus KNP414.</title>
        <authorList>
            <person name="Wang J."/>
            <person name="Hu S."/>
            <person name="Hu X."/>
            <person name="Zhang B."/>
            <person name="Dong D."/>
            <person name="Zhang S."/>
            <person name="Zhao K."/>
            <person name="Wu D."/>
        </authorList>
    </citation>
    <scope>NUCLEOTIDE SEQUENCE [LARGE SCALE GENOMIC DNA]</scope>
    <source>
        <strain evidence="4">KNP414</strain>
    </source>
</reference>